<gene>
    <name evidence="3" type="ORF">DD236_00390</name>
</gene>
<dbReference type="GO" id="GO:0046872">
    <property type="term" value="F:metal ion binding"/>
    <property type="evidence" value="ECO:0007669"/>
    <property type="project" value="InterPro"/>
</dbReference>
<organism evidence="3 4">
    <name type="scientific">Ancrocorticia populi</name>
    <dbReference type="NCBI Taxonomy" id="2175228"/>
    <lineage>
        <taxon>Bacteria</taxon>
        <taxon>Bacillati</taxon>
        <taxon>Actinomycetota</taxon>
        <taxon>Actinomycetes</taxon>
        <taxon>Actinomycetales</taxon>
        <taxon>Actinomycetaceae</taxon>
        <taxon>Ancrocorticia</taxon>
    </lineage>
</organism>
<dbReference type="InterPro" id="IPR013815">
    <property type="entry name" value="ATP_grasp_subdomain_1"/>
</dbReference>
<comment type="caution">
    <text evidence="3">The sequence shown here is derived from an EMBL/GenBank/DDBJ whole genome shotgun (WGS) entry which is preliminary data.</text>
</comment>
<keyword evidence="1" id="KW-0547">Nucleotide-binding</keyword>
<accession>A0A2V1KB01</accession>
<dbReference type="Pfam" id="PF21360">
    <property type="entry name" value="PylC-like_N"/>
    <property type="match status" value="1"/>
</dbReference>
<dbReference type="InterPro" id="IPR003806">
    <property type="entry name" value="ATP-grasp_PylC-type"/>
</dbReference>
<keyword evidence="1" id="KW-0067">ATP-binding</keyword>
<dbReference type="Proteomes" id="UP000245283">
    <property type="component" value="Unassembled WGS sequence"/>
</dbReference>
<dbReference type="PROSITE" id="PS50975">
    <property type="entry name" value="ATP_GRASP"/>
    <property type="match status" value="1"/>
</dbReference>
<dbReference type="SUPFAM" id="SSF56059">
    <property type="entry name" value="Glutathione synthetase ATP-binding domain-like"/>
    <property type="match status" value="1"/>
</dbReference>
<dbReference type="OrthoDB" id="24041at2"/>
<dbReference type="InterPro" id="IPR048764">
    <property type="entry name" value="PylC_N"/>
</dbReference>
<protein>
    <submittedName>
        <fullName evidence="3">Carbamoyl phosphate synthase</fullName>
    </submittedName>
</protein>
<dbReference type="Gene3D" id="3.40.50.20">
    <property type="match status" value="1"/>
</dbReference>
<proteinExistence type="predicted"/>
<dbReference type="Pfam" id="PF02655">
    <property type="entry name" value="ATP-grasp_3"/>
    <property type="match status" value="1"/>
</dbReference>
<dbReference type="InterPro" id="IPR011761">
    <property type="entry name" value="ATP-grasp"/>
</dbReference>
<keyword evidence="4" id="KW-1185">Reference proteome</keyword>
<sequence length="328" mass="36239">MNVLILSAGTRCKLVEYMKDVAGDSLVITTDCSDLAPALYVADRYYVVPRVDAPGYMETILDICQREQVAVCFSLIDPELPLLAANQHRFEEIGTKVMISPPEAVARAFDKWQMHKFCVQHAIPTVRSWIDPEPVRAALASGDLSFPLYAKPRTGSASKDNFQIESLSELHNVAERYPGILIQEFQSGEPLDVDVYVDMVSGEVVSLFAKEKLRMREGTADKAISVLDKDLEQFVITFCEVAGFRGAIDIDLFRTERGFAVLEVNPRFGGVYPHAHECGLNFPKLLLNNVSGASNRADIGTYEAGWIMMTYEDIVSIPPADALGPEAA</sequence>
<dbReference type="Gene3D" id="3.30.1490.20">
    <property type="entry name" value="ATP-grasp fold, A domain"/>
    <property type="match status" value="1"/>
</dbReference>
<feature type="domain" description="ATP-grasp" evidence="2">
    <location>
        <begin position="115"/>
        <end position="291"/>
    </location>
</feature>
<dbReference type="RefSeq" id="WP_109092412.1">
    <property type="nucleotide sequence ID" value="NZ_QETB01000001.1"/>
</dbReference>
<dbReference type="AlphaFoldDB" id="A0A2V1KB01"/>
<evidence type="ECO:0000313" key="4">
    <source>
        <dbReference type="Proteomes" id="UP000245283"/>
    </source>
</evidence>
<evidence type="ECO:0000256" key="1">
    <source>
        <dbReference type="PROSITE-ProRule" id="PRU00409"/>
    </source>
</evidence>
<evidence type="ECO:0000259" key="2">
    <source>
        <dbReference type="PROSITE" id="PS50975"/>
    </source>
</evidence>
<dbReference type="Gene3D" id="3.30.470.20">
    <property type="entry name" value="ATP-grasp fold, B domain"/>
    <property type="match status" value="1"/>
</dbReference>
<evidence type="ECO:0000313" key="3">
    <source>
        <dbReference type="EMBL" id="PWF26911.1"/>
    </source>
</evidence>
<dbReference type="EMBL" id="QETB01000001">
    <property type="protein sequence ID" value="PWF26911.1"/>
    <property type="molecule type" value="Genomic_DNA"/>
</dbReference>
<reference evidence="4" key="1">
    <citation type="submission" date="2018-05" db="EMBL/GenBank/DDBJ databases">
        <authorList>
            <person name="Li Y."/>
        </authorList>
    </citation>
    <scope>NUCLEOTIDE SEQUENCE [LARGE SCALE GENOMIC DNA]</scope>
    <source>
        <strain evidence="4">sk1b4</strain>
    </source>
</reference>
<name>A0A2V1KB01_9ACTO</name>
<dbReference type="NCBIfam" id="NF009406">
    <property type="entry name" value="PRK12767.1-5"/>
    <property type="match status" value="1"/>
</dbReference>
<dbReference type="GO" id="GO:0005524">
    <property type="term" value="F:ATP binding"/>
    <property type="evidence" value="ECO:0007669"/>
    <property type="project" value="UniProtKB-UniRule"/>
</dbReference>